<name>A0ABS0ID00_9BACT</name>
<dbReference type="Proteomes" id="UP000597617">
    <property type="component" value="Unassembled WGS sequence"/>
</dbReference>
<dbReference type="RefSeq" id="WP_196280583.1">
    <property type="nucleotide sequence ID" value="NZ_JADQDQ010000001.1"/>
</dbReference>
<comment type="caution">
    <text evidence="1">The sequence shown here is derived from an EMBL/GenBank/DDBJ whole genome shotgun (WGS) entry which is preliminary data.</text>
</comment>
<sequence length="135" mass="15557">MNPILVQDFLEISYRTDLDLLVGRWLRPIELPEMQRGYQLLLDAAQAGGCRRWLLDVRRRQNTHQLGARWMVTTWLPQLEPRLGGRTRLAYLMAPVYLRDEAADAAFPPAAYFVDKPFIGERFIEESAAIAWLGA</sequence>
<proteinExistence type="predicted"/>
<keyword evidence="2" id="KW-1185">Reference proteome</keyword>
<organism evidence="1 2">
    <name type="scientific">Hymenobacter jeongseonensis</name>
    <dbReference type="NCBI Taxonomy" id="2791027"/>
    <lineage>
        <taxon>Bacteria</taxon>
        <taxon>Pseudomonadati</taxon>
        <taxon>Bacteroidota</taxon>
        <taxon>Cytophagia</taxon>
        <taxon>Cytophagales</taxon>
        <taxon>Hymenobacteraceae</taxon>
        <taxon>Hymenobacter</taxon>
    </lineage>
</organism>
<accession>A0ABS0ID00</accession>
<evidence type="ECO:0000313" key="2">
    <source>
        <dbReference type="Proteomes" id="UP000597617"/>
    </source>
</evidence>
<dbReference type="EMBL" id="JADQDQ010000001">
    <property type="protein sequence ID" value="MBF9236222.1"/>
    <property type="molecule type" value="Genomic_DNA"/>
</dbReference>
<gene>
    <name evidence="1" type="ORF">I2I05_02325</name>
</gene>
<protein>
    <recommendedName>
        <fullName evidence="3">STAS/SEC14 domain-containing protein</fullName>
    </recommendedName>
</protein>
<evidence type="ECO:0000313" key="1">
    <source>
        <dbReference type="EMBL" id="MBF9236222.1"/>
    </source>
</evidence>
<evidence type="ECO:0008006" key="3">
    <source>
        <dbReference type="Google" id="ProtNLM"/>
    </source>
</evidence>
<reference evidence="1 2" key="1">
    <citation type="submission" date="2020-11" db="EMBL/GenBank/DDBJ databases">
        <authorList>
            <person name="Kim M.K."/>
        </authorList>
    </citation>
    <scope>NUCLEOTIDE SEQUENCE [LARGE SCALE GENOMIC DNA]</scope>
    <source>
        <strain evidence="1 2">BT683</strain>
    </source>
</reference>